<keyword evidence="7" id="KW-0243">Dynein</keyword>
<dbReference type="GO" id="GO:0007018">
    <property type="term" value="P:microtubule-based movement"/>
    <property type="evidence" value="ECO:0007669"/>
    <property type="project" value="InterPro"/>
</dbReference>
<evidence type="ECO:0000256" key="13">
    <source>
        <dbReference type="SAM" id="SignalP"/>
    </source>
</evidence>
<dbReference type="Proteomes" id="UP000265120">
    <property type="component" value="Chromosome 20"/>
</dbReference>
<evidence type="ECO:0000256" key="4">
    <source>
        <dbReference type="ARBA" id="ARBA00022701"/>
    </source>
</evidence>
<dbReference type="PROSITE" id="PS51257">
    <property type="entry name" value="PROKAR_LIPOPROTEIN"/>
    <property type="match status" value="1"/>
</dbReference>
<dbReference type="Ensembl" id="ENSCSET00000021368.1">
    <property type="protein sequence ID" value="ENSCSEP00000021096.1"/>
    <property type="gene ID" value="ENSCSEG00000013476.1"/>
</dbReference>
<dbReference type="InterPro" id="IPR026983">
    <property type="entry name" value="DHC"/>
</dbReference>
<dbReference type="AlphaFoldDB" id="A0A3P8W662"/>
<dbReference type="OMA" id="CAHENMY"/>
<dbReference type="FunFam" id="1.10.8.1220:FF:000001">
    <property type="entry name" value="Dynein axonemal heavy chain 5"/>
    <property type="match status" value="1"/>
</dbReference>
<keyword evidence="12" id="KW-0966">Cell projection</keyword>
<dbReference type="GO" id="GO:0051959">
    <property type="term" value="F:dynein light intermediate chain binding"/>
    <property type="evidence" value="ECO:0007669"/>
    <property type="project" value="InterPro"/>
</dbReference>
<reference evidence="14 15" key="1">
    <citation type="journal article" date="2014" name="Nat. Genet.">
        <title>Whole-genome sequence of a flatfish provides insights into ZW sex chromosome evolution and adaptation to a benthic lifestyle.</title>
        <authorList>
            <person name="Chen S."/>
            <person name="Zhang G."/>
            <person name="Shao C."/>
            <person name="Huang Q."/>
            <person name="Liu G."/>
            <person name="Zhang P."/>
            <person name="Song W."/>
            <person name="An N."/>
            <person name="Chalopin D."/>
            <person name="Volff J.N."/>
            <person name="Hong Y."/>
            <person name="Li Q."/>
            <person name="Sha Z."/>
            <person name="Zhou H."/>
            <person name="Xie M."/>
            <person name="Yu Q."/>
            <person name="Liu Y."/>
            <person name="Xiang H."/>
            <person name="Wang N."/>
            <person name="Wu K."/>
            <person name="Yang C."/>
            <person name="Zhou Q."/>
            <person name="Liao X."/>
            <person name="Yang L."/>
            <person name="Hu Q."/>
            <person name="Zhang J."/>
            <person name="Meng L."/>
            <person name="Jin L."/>
            <person name="Tian Y."/>
            <person name="Lian J."/>
            <person name="Yang J."/>
            <person name="Miao G."/>
            <person name="Liu S."/>
            <person name="Liang Z."/>
            <person name="Yan F."/>
            <person name="Li Y."/>
            <person name="Sun B."/>
            <person name="Zhang H."/>
            <person name="Zhang J."/>
            <person name="Zhu Y."/>
            <person name="Du M."/>
            <person name="Zhao Y."/>
            <person name="Schartl M."/>
            <person name="Tang Q."/>
            <person name="Wang J."/>
        </authorList>
    </citation>
    <scope>NUCLEOTIDE SEQUENCE</scope>
</reference>
<evidence type="ECO:0000313" key="14">
    <source>
        <dbReference type="Ensembl" id="ENSCSEP00000021096.1"/>
    </source>
</evidence>
<dbReference type="GO" id="GO:0045505">
    <property type="term" value="F:dynein intermediate chain binding"/>
    <property type="evidence" value="ECO:0007669"/>
    <property type="project" value="InterPro"/>
</dbReference>
<keyword evidence="15" id="KW-1185">Reference proteome</keyword>
<keyword evidence="5" id="KW-0547">Nucleotide-binding</keyword>
<keyword evidence="4" id="KW-0493">Microtubule</keyword>
<evidence type="ECO:0000256" key="6">
    <source>
        <dbReference type="ARBA" id="ARBA00022840"/>
    </source>
</evidence>
<evidence type="ECO:0008006" key="16">
    <source>
        <dbReference type="Google" id="ProtNLM"/>
    </source>
</evidence>
<keyword evidence="10" id="KW-0505">Motor protein</keyword>
<sequence length="264" mass="30702">MCFTVRLTFLASPSLSSIVSLSCLSLYSQVQEAKVNEVKINEAREHYRPVAVRASLLYFIMNDLNKINPMYQFSLKAFNVVFHKAVEMADPFEDVKIRVHTLIDCVTYSSFNYISRGLFERDKLTFTAQLAFQLLLMSKEIDVRELDFLLRFNIDHQYVSPVEFLSNSAWSAIKVQRGFVSSQKLITPDTVLGFFLSEQVMSFTDEFRGLDRDIEGSPKRWKKLVESESPEKEKFPQEWKGKSSLQKLIMMRALRPDRMTYALR</sequence>
<dbReference type="GeneTree" id="ENSGT00940000154076"/>
<dbReference type="STRING" id="244447.ENSCSEP00000021102"/>
<evidence type="ECO:0000256" key="8">
    <source>
        <dbReference type="ARBA" id="ARBA00023054"/>
    </source>
</evidence>
<protein>
    <recommendedName>
        <fullName evidence="16">Cyclin N-terminal domain-containing protein</fullName>
    </recommendedName>
</protein>
<dbReference type="GO" id="GO:0005524">
    <property type="term" value="F:ATP binding"/>
    <property type="evidence" value="ECO:0007669"/>
    <property type="project" value="UniProtKB-KW"/>
</dbReference>
<comment type="similarity">
    <text evidence="2">Belongs to the dynein heavy chain family.</text>
</comment>
<dbReference type="GO" id="GO:0005874">
    <property type="term" value="C:microtubule"/>
    <property type="evidence" value="ECO:0007669"/>
    <property type="project" value="UniProtKB-KW"/>
</dbReference>
<evidence type="ECO:0000313" key="15">
    <source>
        <dbReference type="Proteomes" id="UP000265120"/>
    </source>
</evidence>
<dbReference type="GO" id="GO:0005930">
    <property type="term" value="C:axoneme"/>
    <property type="evidence" value="ECO:0007669"/>
    <property type="project" value="UniProtKB-SubCell"/>
</dbReference>
<dbReference type="Gene3D" id="1.10.8.1220">
    <property type="match status" value="1"/>
</dbReference>
<evidence type="ECO:0000256" key="3">
    <source>
        <dbReference type="ARBA" id="ARBA00022490"/>
    </source>
</evidence>
<evidence type="ECO:0000256" key="11">
    <source>
        <dbReference type="ARBA" id="ARBA00023212"/>
    </source>
</evidence>
<evidence type="ECO:0000256" key="9">
    <source>
        <dbReference type="ARBA" id="ARBA00023069"/>
    </source>
</evidence>
<keyword evidence="3" id="KW-0963">Cytoplasm</keyword>
<evidence type="ECO:0000256" key="2">
    <source>
        <dbReference type="ARBA" id="ARBA00008887"/>
    </source>
</evidence>
<feature type="chain" id="PRO_5044597015" description="Cyclin N-terminal domain-containing protein" evidence="13">
    <location>
        <begin position="17"/>
        <end position="264"/>
    </location>
</feature>
<comment type="subcellular location">
    <subcellularLocation>
        <location evidence="1">Cytoplasm</location>
        <location evidence="1">Cytoskeleton</location>
        <location evidence="1">Cilium axoneme</location>
    </subcellularLocation>
</comment>
<evidence type="ECO:0000256" key="7">
    <source>
        <dbReference type="ARBA" id="ARBA00023017"/>
    </source>
</evidence>
<evidence type="ECO:0000256" key="1">
    <source>
        <dbReference type="ARBA" id="ARBA00004430"/>
    </source>
</evidence>
<keyword evidence="11" id="KW-0206">Cytoskeleton</keyword>
<dbReference type="PANTHER" id="PTHR46961:SF22">
    <property type="entry name" value="DYNEIN BETA CHAIN, CILIARY"/>
    <property type="match status" value="1"/>
</dbReference>
<feature type="signal peptide" evidence="13">
    <location>
        <begin position="1"/>
        <end position="16"/>
    </location>
</feature>
<evidence type="ECO:0000256" key="5">
    <source>
        <dbReference type="ARBA" id="ARBA00022741"/>
    </source>
</evidence>
<keyword evidence="9" id="KW-0969">Cilium</keyword>
<evidence type="ECO:0000256" key="10">
    <source>
        <dbReference type="ARBA" id="ARBA00023175"/>
    </source>
</evidence>
<keyword evidence="13" id="KW-0732">Signal</keyword>
<dbReference type="Ensembl" id="ENSCSET00000021374.1">
    <property type="protein sequence ID" value="ENSCSEP00000021102.1"/>
    <property type="gene ID" value="ENSCSEG00000013476.1"/>
</dbReference>
<reference evidence="14" key="2">
    <citation type="submission" date="2025-05" db="UniProtKB">
        <authorList>
            <consortium name="Ensembl"/>
        </authorList>
    </citation>
    <scope>IDENTIFICATION</scope>
</reference>
<dbReference type="PANTHER" id="PTHR46961">
    <property type="entry name" value="DYNEIN HEAVY CHAIN 1, AXONEMAL-LIKE PROTEIN"/>
    <property type="match status" value="1"/>
</dbReference>
<keyword evidence="6" id="KW-0067">ATP-binding</keyword>
<evidence type="ECO:0000256" key="12">
    <source>
        <dbReference type="ARBA" id="ARBA00023273"/>
    </source>
</evidence>
<organism evidence="14 15">
    <name type="scientific">Cynoglossus semilaevis</name>
    <name type="common">Tongue sole</name>
    <dbReference type="NCBI Taxonomy" id="244447"/>
    <lineage>
        <taxon>Eukaryota</taxon>
        <taxon>Metazoa</taxon>
        <taxon>Chordata</taxon>
        <taxon>Craniata</taxon>
        <taxon>Vertebrata</taxon>
        <taxon>Euteleostomi</taxon>
        <taxon>Actinopterygii</taxon>
        <taxon>Neopterygii</taxon>
        <taxon>Teleostei</taxon>
        <taxon>Neoteleostei</taxon>
        <taxon>Acanthomorphata</taxon>
        <taxon>Carangaria</taxon>
        <taxon>Pleuronectiformes</taxon>
        <taxon>Pleuronectoidei</taxon>
        <taxon>Cynoglossidae</taxon>
        <taxon>Cynoglossinae</taxon>
        <taxon>Cynoglossus</taxon>
    </lineage>
</organism>
<keyword evidence="8" id="KW-0175">Coiled coil</keyword>
<proteinExistence type="inferred from homology"/>
<name>A0A3P8W662_CYNSE</name>
<dbReference type="GO" id="GO:0030286">
    <property type="term" value="C:dynein complex"/>
    <property type="evidence" value="ECO:0007669"/>
    <property type="project" value="UniProtKB-KW"/>
</dbReference>
<accession>A0A3P8W662</accession>